<name>A0ABV7MDG4_9PROT</name>
<dbReference type="EMBL" id="JBHRVA010000002">
    <property type="protein sequence ID" value="MFC3302316.1"/>
    <property type="molecule type" value="Genomic_DNA"/>
</dbReference>
<comment type="similarity">
    <text evidence="1">Belongs to the 'phage' integrase family.</text>
</comment>
<reference evidence="7" key="1">
    <citation type="journal article" date="2019" name="Int. J. Syst. Evol. Microbiol.">
        <title>The Global Catalogue of Microorganisms (GCM) 10K type strain sequencing project: providing services to taxonomists for standard genome sequencing and annotation.</title>
        <authorList>
            <consortium name="The Broad Institute Genomics Platform"/>
            <consortium name="The Broad Institute Genome Sequencing Center for Infectious Disease"/>
            <person name="Wu L."/>
            <person name="Ma J."/>
        </authorList>
    </citation>
    <scope>NUCLEOTIDE SEQUENCE [LARGE SCALE GENOMIC DNA]</scope>
    <source>
        <strain evidence="7">KCTC 22245</strain>
    </source>
</reference>
<evidence type="ECO:0000313" key="7">
    <source>
        <dbReference type="Proteomes" id="UP001595607"/>
    </source>
</evidence>
<accession>A0ABV7MDG4</accession>
<evidence type="ECO:0000256" key="4">
    <source>
        <dbReference type="ARBA" id="ARBA00023172"/>
    </source>
</evidence>
<proteinExistence type="inferred from homology"/>
<keyword evidence="4" id="KW-0233">DNA recombination</keyword>
<dbReference type="Gene3D" id="1.10.443.10">
    <property type="entry name" value="Intergrase catalytic core"/>
    <property type="match status" value="1"/>
</dbReference>
<dbReference type="PANTHER" id="PTHR30349:SF41">
    <property type="entry name" value="INTEGRASE_RECOMBINASE PROTEIN MJ0367-RELATED"/>
    <property type="match status" value="1"/>
</dbReference>
<dbReference type="Proteomes" id="UP001595607">
    <property type="component" value="Unassembled WGS sequence"/>
</dbReference>
<evidence type="ECO:0000256" key="2">
    <source>
        <dbReference type="ARBA" id="ARBA00022908"/>
    </source>
</evidence>
<dbReference type="InterPro" id="IPR046668">
    <property type="entry name" value="DUF6538"/>
</dbReference>
<keyword evidence="3" id="KW-0238">DNA-binding</keyword>
<evidence type="ECO:0000259" key="5">
    <source>
        <dbReference type="Pfam" id="PF20172"/>
    </source>
</evidence>
<keyword evidence="7" id="KW-1185">Reference proteome</keyword>
<dbReference type="PANTHER" id="PTHR30349">
    <property type="entry name" value="PHAGE INTEGRASE-RELATED"/>
    <property type="match status" value="1"/>
</dbReference>
<dbReference type="InterPro" id="IPR010998">
    <property type="entry name" value="Integrase_recombinase_N"/>
</dbReference>
<evidence type="ECO:0000256" key="1">
    <source>
        <dbReference type="ARBA" id="ARBA00008857"/>
    </source>
</evidence>
<gene>
    <name evidence="6" type="ORF">ACFONP_06180</name>
</gene>
<dbReference type="InterPro" id="IPR011010">
    <property type="entry name" value="DNA_brk_join_enz"/>
</dbReference>
<sequence length="469" mass="54029">MARPLDGDRYLRQRAGWYYYYRHIPRRVQPFYESQTIRLALSTQSRDIARMRRDELVEADDAYWAQLKLSLDLEKAGQAMDTAHARKRYDIAKARAMAAGYTYRPVDQLADPSQIEDIVRRLLTVEQQTTSDGRLNEAVVNAVLGGVSEPKTTVSEAMDIYKSKIALGELRSKSPAQKKLWHATKDRSLRYFVEVIGDLPIAEITREHAQAYFDWWNQQLSPDDPDEKPKKPKTAARHFSDVRKLYAEYFRYMGEEDRQNPFRNMNFKGKSRTVIPAFPDAWVRQKILVRGALDGLTEELHLVTFMLIETGCRPSEIINLRPEDIVLKAKVPHIAIRAREDRETKTETSIREIPLVGVALEAAKRAPGGFPRYVDKSNSFSAAMSAAFRRRELFPTADHVIYSFRHSFEKRMQEANIDYALRCLLMGHKHDRPKYGDGGSLSYRRDELMKIAHPVPNDLFADFDAARTA</sequence>
<dbReference type="Gene3D" id="1.10.150.130">
    <property type="match status" value="1"/>
</dbReference>
<keyword evidence="2" id="KW-0229">DNA integration</keyword>
<dbReference type="RefSeq" id="WP_189570461.1">
    <property type="nucleotide sequence ID" value="NZ_BMXU01000001.1"/>
</dbReference>
<organism evidence="6 7">
    <name type="scientific">Parvularcula lutaonensis</name>
    <dbReference type="NCBI Taxonomy" id="491923"/>
    <lineage>
        <taxon>Bacteria</taxon>
        <taxon>Pseudomonadati</taxon>
        <taxon>Pseudomonadota</taxon>
        <taxon>Alphaproteobacteria</taxon>
        <taxon>Parvularculales</taxon>
        <taxon>Parvularculaceae</taxon>
        <taxon>Parvularcula</taxon>
    </lineage>
</organism>
<protein>
    <submittedName>
        <fullName evidence="6">DUF6538 domain-containing protein</fullName>
    </submittedName>
</protein>
<feature type="domain" description="DUF6538" evidence="5">
    <location>
        <begin position="10"/>
        <end position="68"/>
    </location>
</feature>
<evidence type="ECO:0000313" key="6">
    <source>
        <dbReference type="EMBL" id="MFC3302316.1"/>
    </source>
</evidence>
<dbReference type="InterPro" id="IPR013762">
    <property type="entry name" value="Integrase-like_cat_sf"/>
</dbReference>
<comment type="caution">
    <text evidence="6">The sequence shown here is derived from an EMBL/GenBank/DDBJ whole genome shotgun (WGS) entry which is preliminary data.</text>
</comment>
<evidence type="ECO:0000256" key="3">
    <source>
        <dbReference type="ARBA" id="ARBA00023125"/>
    </source>
</evidence>
<dbReference type="SUPFAM" id="SSF56349">
    <property type="entry name" value="DNA breaking-rejoining enzymes"/>
    <property type="match status" value="1"/>
</dbReference>
<dbReference type="InterPro" id="IPR050090">
    <property type="entry name" value="Tyrosine_recombinase_XerCD"/>
</dbReference>
<dbReference type="Pfam" id="PF20172">
    <property type="entry name" value="DUF6538"/>
    <property type="match status" value="1"/>
</dbReference>